<evidence type="ECO:0000313" key="4">
    <source>
        <dbReference type="Proteomes" id="UP000030765"/>
    </source>
</evidence>
<sequence>MAPGGASADAAAAVMDHVGDRDESHPLGSHRRLTRSTETSGLPPTTTACCKCSLALAFNYTTSASSNLDGDIQSIVQHWVSGGEIFGICNRCMQMYLSLYLS</sequence>
<feature type="compositionally biased region" description="Low complexity" evidence="1">
    <location>
        <begin position="1"/>
        <end position="13"/>
    </location>
</feature>
<evidence type="ECO:0000313" key="3">
    <source>
        <dbReference type="EnsemblMetazoa" id="ASIC017435-PA"/>
    </source>
</evidence>
<protein>
    <submittedName>
        <fullName evidence="2 3">Uncharacterized protein</fullName>
    </submittedName>
</protein>
<gene>
    <name evidence="2" type="ORF">ZHAS_00017435</name>
</gene>
<evidence type="ECO:0000256" key="1">
    <source>
        <dbReference type="SAM" id="MobiDB-lite"/>
    </source>
</evidence>
<dbReference type="EMBL" id="ATLV01023571">
    <property type="status" value="NOT_ANNOTATED_CDS"/>
    <property type="molecule type" value="Genomic_DNA"/>
</dbReference>
<evidence type="ECO:0000313" key="2">
    <source>
        <dbReference type="EMBL" id="KFB49318.1"/>
    </source>
</evidence>
<dbReference type="VEuPathDB" id="VectorBase:ASIC017435"/>
<dbReference type="EMBL" id="KE525344">
    <property type="protein sequence ID" value="KFB49318.1"/>
    <property type="molecule type" value="Genomic_DNA"/>
</dbReference>
<proteinExistence type="predicted"/>
<organism evidence="2">
    <name type="scientific">Anopheles sinensis</name>
    <name type="common">Mosquito</name>
    <dbReference type="NCBI Taxonomy" id="74873"/>
    <lineage>
        <taxon>Eukaryota</taxon>
        <taxon>Metazoa</taxon>
        <taxon>Ecdysozoa</taxon>
        <taxon>Arthropoda</taxon>
        <taxon>Hexapoda</taxon>
        <taxon>Insecta</taxon>
        <taxon>Pterygota</taxon>
        <taxon>Neoptera</taxon>
        <taxon>Endopterygota</taxon>
        <taxon>Diptera</taxon>
        <taxon>Nematocera</taxon>
        <taxon>Culicoidea</taxon>
        <taxon>Culicidae</taxon>
        <taxon>Anophelinae</taxon>
        <taxon>Anopheles</taxon>
    </lineage>
</organism>
<dbReference type="EnsemblMetazoa" id="ASIC017435-RA">
    <property type="protein sequence ID" value="ASIC017435-PA"/>
    <property type="gene ID" value="ASIC017435"/>
</dbReference>
<reference evidence="3" key="2">
    <citation type="submission" date="2020-05" db="UniProtKB">
        <authorList>
            <consortium name="EnsemblMetazoa"/>
        </authorList>
    </citation>
    <scope>IDENTIFICATION</scope>
</reference>
<dbReference type="AlphaFoldDB" id="A0A084WGH4"/>
<name>A0A084WGH4_ANOSI</name>
<dbReference type="Proteomes" id="UP000030765">
    <property type="component" value="Unassembled WGS sequence"/>
</dbReference>
<feature type="region of interest" description="Disordered" evidence="1">
    <location>
        <begin position="1"/>
        <end position="44"/>
    </location>
</feature>
<reference evidence="2 4" key="1">
    <citation type="journal article" date="2014" name="BMC Genomics">
        <title>Genome sequence of Anopheles sinensis provides insight into genetics basis of mosquito competence for malaria parasites.</title>
        <authorList>
            <person name="Zhou D."/>
            <person name="Zhang D."/>
            <person name="Ding G."/>
            <person name="Shi L."/>
            <person name="Hou Q."/>
            <person name="Ye Y."/>
            <person name="Xu Y."/>
            <person name="Zhou H."/>
            <person name="Xiong C."/>
            <person name="Li S."/>
            <person name="Yu J."/>
            <person name="Hong S."/>
            <person name="Yu X."/>
            <person name="Zou P."/>
            <person name="Chen C."/>
            <person name="Chang X."/>
            <person name="Wang W."/>
            <person name="Lv Y."/>
            <person name="Sun Y."/>
            <person name="Ma L."/>
            <person name="Shen B."/>
            <person name="Zhu C."/>
        </authorList>
    </citation>
    <scope>NUCLEOTIDE SEQUENCE [LARGE SCALE GENOMIC DNA]</scope>
</reference>
<accession>A0A084WGH4</accession>
<keyword evidence="4" id="KW-1185">Reference proteome</keyword>